<feature type="transmembrane region" description="Helical" evidence="1">
    <location>
        <begin position="80"/>
        <end position="103"/>
    </location>
</feature>
<dbReference type="InterPro" id="IPR021279">
    <property type="entry name" value="DUF2721"/>
</dbReference>
<reference evidence="2" key="1">
    <citation type="submission" date="2021-02" db="EMBL/GenBank/DDBJ databases">
        <title>Rhodobacter shimadae sp. nov., an aerobic anoxygenic phototrophic bacterium isolated from a hot spring.</title>
        <authorList>
            <person name="Muramatsu S."/>
            <person name="Haruta S."/>
            <person name="Hirose S."/>
            <person name="Hanada S."/>
        </authorList>
    </citation>
    <scope>NUCLEOTIDE SEQUENCE</scope>
    <source>
        <strain evidence="2">N10</strain>
    </source>
</reference>
<dbReference type="EMBL" id="CP069370">
    <property type="protein sequence ID" value="QYZ68308.1"/>
    <property type="molecule type" value="Genomic_DNA"/>
</dbReference>
<dbReference type="RefSeq" id="WP_220660532.1">
    <property type="nucleotide sequence ID" value="NZ_CP069370.1"/>
</dbReference>
<protein>
    <submittedName>
        <fullName evidence="2">DUF2721 domain-containing protein</fullName>
    </submittedName>
</protein>
<proteinExistence type="predicted"/>
<keyword evidence="1" id="KW-0812">Transmembrane</keyword>
<name>A0A8G1EBQ9_9RHOB</name>
<evidence type="ECO:0000313" key="3">
    <source>
        <dbReference type="Proteomes" id="UP000826300"/>
    </source>
</evidence>
<organism evidence="2 3">
    <name type="scientific">Neotabrizicola shimadae</name>
    <dbReference type="NCBI Taxonomy" id="2807096"/>
    <lineage>
        <taxon>Bacteria</taxon>
        <taxon>Pseudomonadati</taxon>
        <taxon>Pseudomonadota</taxon>
        <taxon>Alphaproteobacteria</taxon>
        <taxon>Rhodobacterales</taxon>
        <taxon>Paracoccaceae</taxon>
        <taxon>Neotabrizicola</taxon>
    </lineage>
</organism>
<sequence length="143" mass="15833">MTIVPGTIDHLAQIISQVVAPSFVLGAVAGFLSMVHARLTGVIDRIRYLNAIPATDPDRAFLKEDIQRQRRRARYLAKSIFFGIAAGITTTLLIIIAFGMAFLSLPHVWATAFMFILSLALFCVALVMLVMDSFISVDDYDHF</sequence>
<keyword evidence="3" id="KW-1185">Reference proteome</keyword>
<evidence type="ECO:0000256" key="1">
    <source>
        <dbReference type="SAM" id="Phobius"/>
    </source>
</evidence>
<dbReference type="Pfam" id="PF11026">
    <property type="entry name" value="DUF2721"/>
    <property type="match status" value="1"/>
</dbReference>
<dbReference type="Proteomes" id="UP000826300">
    <property type="component" value="Chromosome"/>
</dbReference>
<feature type="transmembrane region" description="Helical" evidence="1">
    <location>
        <begin position="109"/>
        <end position="130"/>
    </location>
</feature>
<feature type="transmembrane region" description="Helical" evidence="1">
    <location>
        <begin position="14"/>
        <end position="37"/>
    </location>
</feature>
<keyword evidence="1" id="KW-0472">Membrane</keyword>
<dbReference type="AlphaFoldDB" id="A0A8G1EBQ9"/>
<dbReference type="KEGG" id="nsm:JO391_10940"/>
<keyword evidence="1" id="KW-1133">Transmembrane helix</keyword>
<gene>
    <name evidence="2" type="ORF">JO391_10940</name>
</gene>
<evidence type="ECO:0000313" key="2">
    <source>
        <dbReference type="EMBL" id="QYZ68308.1"/>
    </source>
</evidence>
<accession>A0A8G1EBQ9</accession>